<sequence>MLVRASSRQCGKRKDSNSWKKSAKDLSLNYGKEEESKKGKNSNSTNKSTLSLHISTYENSVKAESDLFFGDKNDEILHKQSKKLENKKQAFIDSKAIIQNPFEFPRQQESAEIKKAEIAYFKANQRLANPNPLSINQISSDAAASRLSMPDSNYTIPDESIPTQCVNIKIAMEFSNVQQPSIFDKLSVLSEETPTKIEISKSACLSSHDNAKISNLRFGSTAFESEEISELPKRVMPEPQKSENSGASKDELQGHDPNVMKFAKHEMAGISKREKPVPLKRRMSANASNDSGSSDKKSNGNEEMVIQKLDKPQLPERQKPAKDERSELPKTEKPERVKRILGELPKRVMLPKDKKPKFPQLVMGDNKTNGIESILNEACPSEISDDNEEDATTVSKVCMMLHLTKSN</sequence>
<organism evidence="1 2">
    <name type="scientific">Panagrolaimus sp. PS1159</name>
    <dbReference type="NCBI Taxonomy" id="55785"/>
    <lineage>
        <taxon>Eukaryota</taxon>
        <taxon>Metazoa</taxon>
        <taxon>Ecdysozoa</taxon>
        <taxon>Nematoda</taxon>
        <taxon>Chromadorea</taxon>
        <taxon>Rhabditida</taxon>
        <taxon>Tylenchina</taxon>
        <taxon>Panagrolaimomorpha</taxon>
        <taxon>Panagrolaimoidea</taxon>
        <taxon>Panagrolaimidae</taxon>
        <taxon>Panagrolaimus</taxon>
    </lineage>
</organism>
<name>A0AC35G560_9BILA</name>
<dbReference type="Proteomes" id="UP000887580">
    <property type="component" value="Unplaced"/>
</dbReference>
<dbReference type="WBParaSite" id="PS1159_v2.g23677.t1">
    <property type="protein sequence ID" value="PS1159_v2.g23677.t1"/>
    <property type="gene ID" value="PS1159_v2.g23677"/>
</dbReference>
<evidence type="ECO:0000313" key="1">
    <source>
        <dbReference type="Proteomes" id="UP000887580"/>
    </source>
</evidence>
<accession>A0AC35G560</accession>
<reference evidence="2" key="1">
    <citation type="submission" date="2022-11" db="UniProtKB">
        <authorList>
            <consortium name="WormBaseParasite"/>
        </authorList>
    </citation>
    <scope>IDENTIFICATION</scope>
</reference>
<evidence type="ECO:0000313" key="2">
    <source>
        <dbReference type="WBParaSite" id="PS1159_v2.g23677.t1"/>
    </source>
</evidence>
<proteinExistence type="predicted"/>
<protein>
    <submittedName>
        <fullName evidence="2">Uncharacterized protein</fullName>
    </submittedName>
</protein>